<protein>
    <recommendedName>
        <fullName evidence="1">NAD(P)-binding domain-containing protein</fullName>
    </recommendedName>
</protein>
<proteinExistence type="predicted"/>
<dbReference type="PANTHER" id="PTHR12126">
    <property type="entry name" value="NADH-UBIQUINONE OXIDOREDUCTASE 39 KDA SUBUNIT-RELATED"/>
    <property type="match status" value="1"/>
</dbReference>
<reference evidence="2" key="1">
    <citation type="submission" date="2018-05" db="EMBL/GenBank/DDBJ databases">
        <authorList>
            <person name="Lanie J.A."/>
            <person name="Ng W.-L."/>
            <person name="Kazmierczak K.M."/>
            <person name="Andrzejewski T.M."/>
            <person name="Davidsen T.M."/>
            <person name="Wayne K.J."/>
            <person name="Tettelin H."/>
            <person name="Glass J.I."/>
            <person name="Rusch D."/>
            <person name="Podicherti R."/>
            <person name="Tsui H.-C.T."/>
            <person name="Winkler M.E."/>
        </authorList>
    </citation>
    <scope>NUCLEOTIDE SEQUENCE</scope>
</reference>
<dbReference type="InterPro" id="IPR051207">
    <property type="entry name" value="ComplexI_NDUFA9_subunit"/>
</dbReference>
<accession>A0A381UQ71</accession>
<feature type="domain" description="NAD(P)-binding" evidence="1">
    <location>
        <begin position="7"/>
        <end position="157"/>
    </location>
</feature>
<dbReference type="InterPro" id="IPR036291">
    <property type="entry name" value="NAD(P)-bd_dom_sf"/>
</dbReference>
<dbReference type="AlphaFoldDB" id="A0A381UQ71"/>
<dbReference type="Gene3D" id="3.40.50.720">
    <property type="entry name" value="NAD(P)-binding Rossmann-like Domain"/>
    <property type="match status" value="1"/>
</dbReference>
<sequence>MKVAVIGGTGFIGSYVVEALLNDGHSPILLVQEGNEQKAPRKDECRIVTGHIADEESVRKTISGSEAVIYLIGIIREFRRKGITYEELHFSGAKECMNKAQELGVKRFLLMSANGVKPEGTGYQRTKYLAEQYMKTTDLEYTIFRPSIVYGDPKGQNRPEFCTQLRDQLIRLPLPAPLFYSGLLPNDAGKFEMSPVHVKDVSSIIVQSLSRKESIGQMYELGGPENFSWKEIIKIIGKTLGKNKWTIPAPALGVKSVAVLMDRFSFFPIT</sequence>
<dbReference type="PANTHER" id="PTHR12126:SF11">
    <property type="entry name" value="NADH DEHYDROGENASE [UBIQUINONE] 1 ALPHA SUBCOMPLEX SUBUNIT 9, MITOCHONDRIAL"/>
    <property type="match status" value="1"/>
</dbReference>
<organism evidence="2">
    <name type="scientific">marine metagenome</name>
    <dbReference type="NCBI Taxonomy" id="408172"/>
    <lineage>
        <taxon>unclassified sequences</taxon>
        <taxon>metagenomes</taxon>
        <taxon>ecological metagenomes</taxon>
    </lineage>
</organism>
<name>A0A381UQ71_9ZZZZ</name>
<dbReference type="Pfam" id="PF13460">
    <property type="entry name" value="NAD_binding_10"/>
    <property type="match status" value="1"/>
</dbReference>
<feature type="non-terminal residue" evidence="2">
    <location>
        <position position="270"/>
    </location>
</feature>
<dbReference type="InterPro" id="IPR016040">
    <property type="entry name" value="NAD(P)-bd_dom"/>
</dbReference>
<evidence type="ECO:0000259" key="1">
    <source>
        <dbReference type="Pfam" id="PF13460"/>
    </source>
</evidence>
<dbReference type="SUPFAM" id="SSF51735">
    <property type="entry name" value="NAD(P)-binding Rossmann-fold domains"/>
    <property type="match status" value="1"/>
</dbReference>
<dbReference type="GO" id="GO:0044877">
    <property type="term" value="F:protein-containing complex binding"/>
    <property type="evidence" value="ECO:0007669"/>
    <property type="project" value="TreeGrafter"/>
</dbReference>
<gene>
    <name evidence="2" type="ORF">METZ01_LOCUS83163</name>
</gene>
<dbReference type="EMBL" id="UINC01006904">
    <property type="protein sequence ID" value="SVA30309.1"/>
    <property type="molecule type" value="Genomic_DNA"/>
</dbReference>
<evidence type="ECO:0000313" key="2">
    <source>
        <dbReference type="EMBL" id="SVA30309.1"/>
    </source>
</evidence>